<dbReference type="Proteomes" id="UP000290567">
    <property type="component" value="Unassembled WGS sequence"/>
</dbReference>
<keyword evidence="1" id="KW-0808">Transferase</keyword>
<organism evidence="4 5">
    <name type="scientific">Enterococcus florum</name>
    <dbReference type="NCBI Taxonomy" id="2480627"/>
    <lineage>
        <taxon>Bacteria</taxon>
        <taxon>Bacillati</taxon>
        <taxon>Bacillota</taxon>
        <taxon>Bacilli</taxon>
        <taxon>Lactobacillales</taxon>
        <taxon>Enterococcaceae</taxon>
        <taxon>Enterococcus</taxon>
    </lineage>
</organism>
<dbReference type="InterPro" id="IPR050680">
    <property type="entry name" value="YpeA/RimI_acetyltransf"/>
</dbReference>
<gene>
    <name evidence="4" type="ORF">NRIC_29870</name>
</gene>
<dbReference type="PANTHER" id="PTHR43420:SF47">
    <property type="entry name" value="N-ACETYLTRANSFERASE DOMAIN-CONTAINING PROTEIN"/>
    <property type="match status" value="1"/>
</dbReference>
<sequence>MIIRQYHEKFKQAFVDLNIAWIEKYFSLEDEDREIIEHVDAYLEKGAMIYFAIEDDNVLATCMIIPTDEETWEVAKLATDEKYQGNGAGSAVFKACIDYAREKQAKKITLVSNKKLKPAIHLYEKFGFKEVFVDRIEYDRCDYQAELIFR</sequence>
<evidence type="ECO:0000313" key="4">
    <source>
        <dbReference type="EMBL" id="GCF95096.1"/>
    </source>
</evidence>
<dbReference type="RefSeq" id="WP_146623496.1">
    <property type="nucleotide sequence ID" value="NZ_BJCC01000027.1"/>
</dbReference>
<proteinExistence type="predicted"/>
<feature type="domain" description="N-acetyltransferase" evidence="3">
    <location>
        <begin position="1"/>
        <end position="148"/>
    </location>
</feature>
<dbReference type="InterPro" id="IPR000182">
    <property type="entry name" value="GNAT_dom"/>
</dbReference>
<keyword evidence="2" id="KW-0012">Acyltransferase</keyword>
<dbReference type="GO" id="GO:0016747">
    <property type="term" value="F:acyltransferase activity, transferring groups other than amino-acyl groups"/>
    <property type="evidence" value="ECO:0007669"/>
    <property type="project" value="InterPro"/>
</dbReference>
<dbReference type="Pfam" id="PF00583">
    <property type="entry name" value="Acetyltransf_1"/>
    <property type="match status" value="1"/>
</dbReference>
<accession>A0A4P5PBJ4</accession>
<evidence type="ECO:0000256" key="2">
    <source>
        <dbReference type="ARBA" id="ARBA00023315"/>
    </source>
</evidence>
<dbReference type="PANTHER" id="PTHR43420">
    <property type="entry name" value="ACETYLTRANSFERASE"/>
    <property type="match status" value="1"/>
</dbReference>
<reference evidence="5" key="1">
    <citation type="submission" date="2019-02" db="EMBL/GenBank/DDBJ databases">
        <title>Draft genome sequence of Enterococcus sp. Gos25-1.</title>
        <authorList>
            <person name="Tanaka N."/>
            <person name="Shiwa Y."/>
            <person name="Fujita N."/>
        </authorList>
    </citation>
    <scope>NUCLEOTIDE SEQUENCE [LARGE SCALE GENOMIC DNA]</scope>
    <source>
        <strain evidence="5">Gos25-1</strain>
    </source>
</reference>
<evidence type="ECO:0000259" key="3">
    <source>
        <dbReference type="PROSITE" id="PS51186"/>
    </source>
</evidence>
<dbReference type="EMBL" id="BJCC01000027">
    <property type="protein sequence ID" value="GCF95096.1"/>
    <property type="molecule type" value="Genomic_DNA"/>
</dbReference>
<name>A0A4P5PBJ4_9ENTE</name>
<comment type="caution">
    <text evidence="4">The sequence shown here is derived from an EMBL/GenBank/DDBJ whole genome shotgun (WGS) entry which is preliminary data.</text>
</comment>
<dbReference type="AlphaFoldDB" id="A0A4P5PBJ4"/>
<evidence type="ECO:0000256" key="1">
    <source>
        <dbReference type="ARBA" id="ARBA00022679"/>
    </source>
</evidence>
<dbReference type="OrthoDB" id="9127144at2"/>
<dbReference type="Gene3D" id="3.40.630.30">
    <property type="match status" value="1"/>
</dbReference>
<evidence type="ECO:0000313" key="5">
    <source>
        <dbReference type="Proteomes" id="UP000290567"/>
    </source>
</evidence>
<dbReference type="InterPro" id="IPR016181">
    <property type="entry name" value="Acyl_CoA_acyltransferase"/>
</dbReference>
<dbReference type="PROSITE" id="PS51186">
    <property type="entry name" value="GNAT"/>
    <property type="match status" value="1"/>
</dbReference>
<protein>
    <recommendedName>
        <fullName evidence="3">N-acetyltransferase domain-containing protein</fullName>
    </recommendedName>
</protein>
<dbReference type="SUPFAM" id="SSF55729">
    <property type="entry name" value="Acyl-CoA N-acyltransferases (Nat)"/>
    <property type="match status" value="1"/>
</dbReference>
<keyword evidence="5" id="KW-1185">Reference proteome</keyword>
<dbReference type="CDD" id="cd04301">
    <property type="entry name" value="NAT_SF"/>
    <property type="match status" value="1"/>
</dbReference>